<proteinExistence type="inferred from homology"/>
<evidence type="ECO:0000256" key="1">
    <source>
        <dbReference type="ARBA" id="ARBA00006611"/>
    </source>
</evidence>
<keyword evidence="3" id="KW-0067">ATP-binding</keyword>
<evidence type="ECO:0000259" key="4">
    <source>
        <dbReference type="PROSITE" id="PS00662"/>
    </source>
</evidence>
<dbReference type="Gene3D" id="3.40.50.300">
    <property type="entry name" value="P-loop containing nucleotide triphosphate hydrolases"/>
    <property type="match status" value="1"/>
</dbReference>
<feature type="domain" description="Bacterial type II secretion system protein E" evidence="4">
    <location>
        <begin position="102"/>
        <end position="116"/>
    </location>
</feature>
<dbReference type="EMBL" id="JABDJR010000039">
    <property type="protein sequence ID" value="NNF05336.1"/>
    <property type="molecule type" value="Genomic_DNA"/>
</dbReference>
<dbReference type="PANTHER" id="PTHR30258">
    <property type="entry name" value="TYPE II SECRETION SYSTEM PROTEIN GSPE-RELATED"/>
    <property type="match status" value="1"/>
</dbReference>
<feature type="non-terminal residue" evidence="5">
    <location>
        <position position="1"/>
    </location>
</feature>
<sequence length="284" mass="31176">IVLRVLDSSKVQVSLDSLGFTPEVLRTWRDLIRLPSGVILVTGPTGSGKTTTLYGSLHEINIPEANISTLEDPVEYKLPRVQQVQVNPRTNMTFAAGLRALLRQDPDIIMVGEIRDLETADMAIRAAHTGHLVFSTLHTNEAASTVVRLTHMGVEPFMIAGSVRAILAQRLLRRLCRSCRVEEKTDPALLRRLVGAEEDAGPFYSARGCDHCRQSGYFGRVGVYELMVISEPLRQKMIDNVGLSEIRAAAQAEGMITLRDDAIAKARKGVTSLDEVSRVAMVSS</sequence>
<dbReference type="AlphaFoldDB" id="A0A7Y2E567"/>
<dbReference type="PANTHER" id="PTHR30258:SF2">
    <property type="entry name" value="COMG OPERON PROTEIN 1"/>
    <property type="match status" value="1"/>
</dbReference>
<evidence type="ECO:0000256" key="2">
    <source>
        <dbReference type="ARBA" id="ARBA00022741"/>
    </source>
</evidence>
<dbReference type="Pfam" id="PF00437">
    <property type="entry name" value="T2SSE"/>
    <property type="match status" value="1"/>
</dbReference>
<organism evidence="5 6">
    <name type="scientific">Eiseniibacteriota bacterium</name>
    <dbReference type="NCBI Taxonomy" id="2212470"/>
    <lineage>
        <taxon>Bacteria</taxon>
        <taxon>Candidatus Eiseniibacteriota</taxon>
    </lineage>
</organism>
<evidence type="ECO:0000313" key="5">
    <source>
        <dbReference type="EMBL" id="NNF05336.1"/>
    </source>
</evidence>
<evidence type="ECO:0000256" key="3">
    <source>
        <dbReference type="ARBA" id="ARBA00022840"/>
    </source>
</evidence>
<dbReference type="SUPFAM" id="SSF52540">
    <property type="entry name" value="P-loop containing nucleoside triphosphate hydrolases"/>
    <property type="match status" value="1"/>
</dbReference>
<dbReference type="InterPro" id="IPR001482">
    <property type="entry name" value="T2SS/T4SS_dom"/>
</dbReference>
<reference evidence="5 6" key="1">
    <citation type="submission" date="2020-03" db="EMBL/GenBank/DDBJ databases">
        <title>Metabolic flexibility allows generalist bacteria to become dominant in a frequently disturbed ecosystem.</title>
        <authorList>
            <person name="Chen Y.-J."/>
            <person name="Leung P.M."/>
            <person name="Bay S.K."/>
            <person name="Hugenholtz P."/>
            <person name="Kessler A.J."/>
            <person name="Shelley G."/>
            <person name="Waite D.W."/>
            <person name="Cook P.L."/>
            <person name="Greening C."/>
        </authorList>
    </citation>
    <scope>NUCLEOTIDE SEQUENCE [LARGE SCALE GENOMIC DNA]</scope>
    <source>
        <strain evidence="5">SS_bin_28</strain>
    </source>
</reference>
<dbReference type="GO" id="GO:0005886">
    <property type="term" value="C:plasma membrane"/>
    <property type="evidence" value="ECO:0007669"/>
    <property type="project" value="TreeGrafter"/>
</dbReference>
<comment type="similarity">
    <text evidence="1">Belongs to the GSP E family.</text>
</comment>
<dbReference type="GO" id="GO:0016887">
    <property type="term" value="F:ATP hydrolysis activity"/>
    <property type="evidence" value="ECO:0007669"/>
    <property type="project" value="TreeGrafter"/>
</dbReference>
<dbReference type="FunFam" id="3.40.50.300:FF:000398">
    <property type="entry name" value="Type IV pilus assembly ATPase PilB"/>
    <property type="match status" value="1"/>
</dbReference>
<accession>A0A7Y2E567</accession>
<name>A0A7Y2E567_UNCEI</name>
<dbReference type="InterPro" id="IPR027417">
    <property type="entry name" value="P-loop_NTPase"/>
</dbReference>
<keyword evidence="2" id="KW-0547">Nucleotide-binding</keyword>
<dbReference type="CDD" id="cd01129">
    <property type="entry name" value="PulE-GspE-like"/>
    <property type="match status" value="1"/>
</dbReference>
<dbReference type="Proteomes" id="UP000547674">
    <property type="component" value="Unassembled WGS sequence"/>
</dbReference>
<dbReference type="PROSITE" id="PS00662">
    <property type="entry name" value="T2SP_E"/>
    <property type="match status" value="1"/>
</dbReference>
<gene>
    <name evidence="5" type="ORF">HKN21_01115</name>
</gene>
<dbReference type="GO" id="GO:0005524">
    <property type="term" value="F:ATP binding"/>
    <property type="evidence" value="ECO:0007669"/>
    <property type="project" value="UniProtKB-KW"/>
</dbReference>
<comment type="caution">
    <text evidence="5">The sequence shown here is derived from an EMBL/GenBank/DDBJ whole genome shotgun (WGS) entry which is preliminary data.</text>
</comment>
<protein>
    <submittedName>
        <fullName evidence="5">Type II/IV secretion system protein</fullName>
    </submittedName>
</protein>
<evidence type="ECO:0000313" key="6">
    <source>
        <dbReference type="Proteomes" id="UP000547674"/>
    </source>
</evidence>